<dbReference type="GO" id="GO:0031412">
    <property type="term" value="P:gas vesicle organization"/>
    <property type="evidence" value="ECO:0007669"/>
    <property type="project" value="InterPro"/>
</dbReference>
<dbReference type="EMBL" id="QWDD01000001">
    <property type="protein sequence ID" value="RNJ50591.1"/>
    <property type="molecule type" value="Genomic_DNA"/>
</dbReference>
<evidence type="ECO:0000256" key="1">
    <source>
        <dbReference type="ARBA" id="ARBA00022987"/>
    </source>
</evidence>
<proteinExistence type="inferred from homology"/>
<dbReference type="GO" id="GO:0012506">
    <property type="term" value="C:vesicle membrane"/>
    <property type="evidence" value="ECO:0007669"/>
    <property type="project" value="InterPro"/>
</dbReference>
<dbReference type="PANTHER" id="PTHR40137:SF2">
    <property type="entry name" value="PROTEIN GVPK 1"/>
    <property type="match status" value="1"/>
</dbReference>
<dbReference type="InterPro" id="IPR000638">
    <property type="entry name" value="Gas-vesicle_GvpA-like"/>
</dbReference>
<protein>
    <submittedName>
        <fullName evidence="5">Gas vesicle protein K</fullName>
    </submittedName>
</protein>
<evidence type="ECO:0000313" key="5">
    <source>
        <dbReference type="EMBL" id="RNJ50591.1"/>
    </source>
</evidence>
<evidence type="ECO:0000256" key="2">
    <source>
        <dbReference type="ARBA" id="ARBA00035108"/>
    </source>
</evidence>
<evidence type="ECO:0000256" key="3">
    <source>
        <dbReference type="ARBA" id="ARBA00035659"/>
    </source>
</evidence>
<dbReference type="PANTHER" id="PTHR40137">
    <property type="entry name" value="PROTEIN GVPK 1"/>
    <property type="match status" value="1"/>
</dbReference>
<dbReference type="RefSeq" id="WP_123176509.1">
    <property type="nucleotide sequence ID" value="NZ_QWDD01000001.1"/>
</dbReference>
<dbReference type="Pfam" id="PF00741">
    <property type="entry name" value="Gas_vesicle"/>
    <property type="match status" value="1"/>
</dbReference>
<reference evidence="5 6" key="1">
    <citation type="submission" date="2018-08" db="EMBL/GenBank/DDBJ databases">
        <title>Genome sequence of Methylocystis hirsuta CSC1, a methanotroph able to accumulate PHAs.</title>
        <authorList>
            <person name="Bordel S."/>
            <person name="Rodriguez E."/>
            <person name="Gancedo J."/>
            <person name="Munoz R."/>
        </authorList>
    </citation>
    <scope>NUCLEOTIDE SEQUENCE [LARGE SCALE GENOMIC DNA]</scope>
    <source>
        <strain evidence="5 6">CSC1</strain>
    </source>
</reference>
<gene>
    <name evidence="5" type="ORF">D1O30_14385</name>
</gene>
<organism evidence="5 6">
    <name type="scientific">Methylocystis hirsuta</name>
    <dbReference type="NCBI Taxonomy" id="369798"/>
    <lineage>
        <taxon>Bacteria</taxon>
        <taxon>Pseudomonadati</taxon>
        <taxon>Pseudomonadota</taxon>
        <taxon>Alphaproteobacteria</taxon>
        <taxon>Hyphomicrobiales</taxon>
        <taxon>Methylocystaceae</taxon>
        <taxon>Methylocystis</taxon>
    </lineage>
</organism>
<dbReference type="InterPro" id="IPR007805">
    <property type="entry name" value="GvpK"/>
</dbReference>
<evidence type="ECO:0000313" key="6">
    <source>
        <dbReference type="Proteomes" id="UP000268623"/>
    </source>
</evidence>
<dbReference type="Proteomes" id="UP000268623">
    <property type="component" value="Unassembled WGS sequence"/>
</dbReference>
<dbReference type="Pfam" id="PF05121">
    <property type="entry name" value="GvpK"/>
    <property type="match status" value="1"/>
</dbReference>
<dbReference type="GO" id="GO:0005198">
    <property type="term" value="F:structural molecule activity"/>
    <property type="evidence" value="ECO:0007669"/>
    <property type="project" value="InterPro"/>
</dbReference>
<name>A0A3M9XRG9_9HYPH</name>
<accession>A0A3M9XRG9</accession>
<keyword evidence="1" id="KW-0304">Gas vesicle</keyword>
<comment type="subcellular location">
    <subcellularLocation>
        <location evidence="2">Gas vesicle</location>
    </subcellularLocation>
</comment>
<dbReference type="GO" id="GO:0031411">
    <property type="term" value="C:gas vesicle"/>
    <property type="evidence" value="ECO:0007669"/>
    <property type="project" value="UniProtKB-SubCell"/>
</dbReference>
<sequence>MPTAMPVPDSGPSNAAPPYRDHLSLADALDRILQRGVSVQGNLTIGLADVDLLFLDLRLLLGSVDAIWPDGAPPVPAVCPRTPPSPPSPPSPPPPSPASSETPAARPEIGSRDVALGRVDGGPPIALNDRRSADGSSPAQGLVRLVLTLVKLLHEVLERQAVRRMEAGRLTDAQIDNVGMALIAQAEEILRLQRQFGFSDRDISLDLGVPDGAL</sequence>
<evidence type="ECO:0000256" key="4">
    <source>
        <dbReference type="SAM" id="MobiDB-lite"/>
    </source>
</evidence>
<dbReference type="AlphaFoldDB" id="A0A3M9XRG9"/>
<feature type="compositionally biased region" description="Pro residues" evidence="4">
    <location>
        <begin position="78"/>
        <end position="97"/>
    </location>
</feature>
<comment type="similarity">
    <text evidence="3">Belongs to the gas vesicle GvpK family.</text>
</comment>
<keyword evidence="6" id="KW-1185">Reference proteome</keyword>
<comment type="caution">
    <text evidence="5">The sequence shown here is derived from an EMBL/GenBank/DDBJ whole genome shotgun (WGS) entry which is preliminary data.</text>
</comment>
<feature type="region of interest" description="Disordered" evidence="4">
    <location>
        <begin position="78"/>
        <end position="137"/>
    </location>
</feature>
<dbReference type="OrthoDB" id="5772958at2"/>
<feature type="compositionally biased region" description="Low complexity" evidence="4">
    <location>
        <begin position="98"/>
        <end position="108"/>
    </location>
</feature>